<keyword evidence="2" id="KW-0732">Signal</keyword>
<dbReference type="PANTHER" id="PTHR37953">
    <property type="entry name" value="UPF0127 PROTEIN MJ1496"/>
    <property type="match status" value="1"/>
</dbReference>
<dbReference type="KEGG" id="llu:AKJ09_10326"/>
<protein>
    <recommendedName>
        <fullName evidence="5">DUF192 domain-containing protein</fullName>
    </recommendedName>
</protein>
<dbReference type="OrthoDB" id="5526466at2"/>
<feature type="chain" id="PRO_5005467001" description="DUF192 domain-containing protein" evidence="2">
    <location>
        <begin position="19"/>
        <end position="210"/>
    </location>
</feature>
<feature type="compositionally biased region" description="Pro residues" evidence="1">
    <location>
        <begin position="24"/>
        <end position="33"/>
    </location>
</feature>
<proteinExistence type="predicted"/>
<dbReference type="InterPro" id="IPR038695">
    <property type="entry name" value="Saro_0823-like_sf"/>
</dbReference>
<feature type="region of interest" description="Disordered" evidence="1">
    <location>
        <begin position="21"/>
        <end position="70"/>
    </location>
</feature>
<dbReference type="STRING" id="1391654.AKJ09_10326"/>
<sequence length="210" mass="22202">MRRTSRLSVLVVLGFAVAACSRTPPEPAPPPSATPIGSTAVTSLNPGSPRPSAPAIVGSAAPSTATTGSHAVANCPVDPEGQSNLPTAVVAFPDAPGRPRVDVEIAKTGHDIEKGLMYRRDMPEDHGMLFRLGERREHIFWMRNTCIPLDMLFVDDDGTIVGIVENAEPMTETSRTVGKPSTYVLEVNGGYTQRHGVKAGQKLGLPAAAR</sequence>
<evidence type="ECO:0000313" key="4">
    <source>
        <dbReference type="Proteomes" id="UP000064967"/>
    </source>
</evidence>
<dbReference type="PROSITE" id="PS51257">
    <property type="entry name" value="PROKAR_LIPOPROTEIN"/>
    <property type="match status" value="1"/>
</dbReference>
<dbReference type="PATRIC" id="fig|1391654.3.peg.10463"/>
<dbReference type="Pfam" id="PF02643">
    <property type="entry name" value="DUF192"/>
    <property type="match status" value="1"/>
</dbReference>
<dbReference type="InterPro" id="IPR003795">
    <property type="entry name" value="DUF192"/>
</dbReference>
<dbReference type="RefSeq" id="WP_146654396.1">
    <property type="nucleotide sequence ID" value="NZ_CP012333.1"/>
</dbReference>
<dbReference type="EMBL" id="CP012333">
    <property type="protein sequence ID" value="AKV03663.1"/>
    <property type="molecule type" value="Genomic_DNA"/>
</dbReference>
<dbReference type="Gene3D" id="2.60.120.1140">
    <property type="entry name" value="Protein of unknown function DUF192"/>
    <property type="match status" value="1"/>
</dbReference>
<gene>
    <name evidence="3" type="ORF">AKJ09_10326</name>
</gene>
<evidence type="ECO:0008006" key="5">
    <source>
        <dbReference type="Google" id="ProtNLM"/>
    </source>
</evidence>
<keyword evidence="4" id="KW-1185">Reference proteome</keyword>
<evidence type="ECO:0000256" key="1">
    <source>
        <dbReference type="SAM" id="MobiDB-lite"/>
    </source>
</evidence>
<feature type="signal peptide" evidence="2">
    <location>
        <begin position="1"/>
        <end position="18"/>
    </location>
</feature>
<evidence type="ECO:0000256" key="2">
    <source>
        <dbReference type="SAM" id="SignalP"/>
    </source>
</evidence>
<reference evidence="3 4" key="1">
    <citation type="submission" date="2015-08" db="EMBL/GenBank/DDBJ databases">
        <authorList>
            <person name="Babu N.S."/>
            <person name="Beckwith C.J."/>
            <person name="Beseler K.G."/>
            <person name="Brison A."/>
            <person name="Carone J.V."/>
            <person name="Caskin T.P."/>
            <person name="Diamond M."/>
            <person name="Durham M.E."/>
            <person name="Foxe J.M."/>
            <person name="Go M."/>
            <person name="Henderson B.A."/>
            <person name="Jones I.B."/>
            <person name="McGettigan J.A."/>
            <person name="Micheletti S.J."/>
            <person name="Nasrallah M.E."/>
            <person name="Ortiz D."/>
            <person name="Piller C.R."/>
            <person name="Privatt S.R."/>
            <person name="Schneider S.L."/>
            <person name="Sharp S."/>
            <person name="Smith T.C."/>
            <person name="Stanton J.D."/>
            <person name="Ullery H.E."/>
            <person name="Wilson R.J."/>
            <person name="Serrano M.G."/>
            <person name="Buck G."/>
            <person name="Lee V."/>
            <person name="Wang Y."/>
            <person name="Carvalho R."/>
            <person name="Voegtly L."/>
            <person name="Shi R."/>
            <person name="Duckworth R."/>
            <person name="Johnson A."/>
            <person name="Loviza R."/>
            <person name="Walstead R."/>
            <person name="Shah Z."/>
            <person name="Kiflezghi M."/>
            <person name="Wade K."/>
            <person name="Ball S.L."/>
            <person name="Bradley K.W."/>
            <person name="Asai D.J."/>
            <person name="Bowman C.A."/>
            <person name="Russell D.A."/>
            <person name="Pope W.H."/>
            <person name="Jacobs-Sera D."/>
            <person name="Hendrix R.W."/>
            <person name="Hatfull G.F."/>
        </authorList>
    </citation>
    <scope>NUCLEOTIDE SEQUENCE [LARGE SCALE GENOMIC DNA]</scope>
    <source>
        <strain evidence="3 4">DSM 27648</strain>
    </source>
</reference>
<dbReference type="Proteomes" id="UP000064967">
    <property type="component" value="Chromosome"/>
</dbReference>
<accession>A0A0K1QD56</accession>
<dbReference type="AlphaFoldDB" id="A0A0K1QD56"/>
<organism evidence="3 4">
    <name type="scientific">Labilithrix luteola</name>
    <dbReference type="NCBI Taxonomy" id="1391654"/>
    <lineage>
        <taxon>Bacteria</taxon>
        <taxon>Pseudomonadati</taxon>
        <taxon>Myxococcota</taxon>
        <taxon>Polyangia</taxon>
        <taxon>Polyangiales</taxon>
        <taxon>Labilitrichaceae</taxon>
        <taxon>Labilithrix</taxon>
    </lineage>
</organism>
<dbReference type="PANTHER" id="PTHR37953:SF1">
    <property type="entry name" value="UPF0127 PROTEIN MJ1496"/>
    <property type="match status" value="1"/>
</dbReference>
<evidence type="ECO:0000313" key="3">
    <source>
        <dbReference type="EMBL" id="AKV03663.1"/>
    </source>
</evidence>
<name>A0A0K1QD56_9BACT</name>